<proteinExistence type="inferred from homology"/>
<keyword evidence="6 8" id="KW-1133">Transmembrane helix</keyword>
<evidence type="ECO:0000256" key="7">
    <source>
        <dbReference type="ARBA" id="ARBA00023136"/>
    </source>
</evidence>
<keyword evidence="3" id="KW-0813">Transport</keyword>
<evidence type="ECO:0000256" key="3">
    <source>
        <dbReference type="ARBA" id="ARBA00022448"/>
    </source>
</evidence>
<feature type="transmembrane region" description="Helical" evidence="8">
    <location>
        <begin position="377"/>
        <end position="397"/>
    </location>
</feature>
<feature type="transmembrane region" description="Helical" evidence="8">
    <location>
        <begin position="140"/>
        <end position="163"/>
    </location>
</feature>
<dbReference type="InterPro" id="IPR036259">
    <property type="entry name" value="MFS_trans_sf"/>
</dbReference>
<dbReference type="PANTHER" id="PTHR43271:SF1">
    <property type="entry name" value="INNER MEMBRANE TRANSPORT PROTEIN YNFM"/>
    <property type="match status" value="1"/>
</dbReference>
<keyword evidence="7 8" id="KW-0472">Membrane</keyword>
<evidence type="ECO:0000256" key="5">
    <source>
        <dbReference type="ARBA" id="ARBA00022692"/>
    </source>
</evidence>
<feature type="domain" description="Major facilitator superfamily (MFS) profile" evidence="9">
    <location>
        <begin position="46"/>
        <end position="429"/>
    </location>
</feature>
<dbReference type="SUPFAM" id="SSF103473">
    <property type="entry name" value="MFS general substrate transporter"/>
    <property type="match status" value="1"/>
</dbReference>
<name>A0ABY2D3Q1_GULMO</name>
<dbReference type="Proteomes" id="UP000294801">
    <property type="component" value="Unassembled WGS sequence"/>
</dbReference>
<feature type="transmembrane region" description="Helical" evidence="8">
    <location>
        <begin position="115"/>
        <end position="134"/>
    </location>
</feature>
<accession>A0ABY2D3Q1</accession>
<feature type="transmembrane region" description="Helical" evidence="8">
    <location>
        <begin position="319"/>
        <end position="336"/>
    </location>
</feature>
<evidence type="ECO:0000259" key="9">
    <source>
        <dbReference type="PROSITE" id="PS50850"/>
    </source>
</evidence>
<sequence length="434" mass="45296">MGAAEDTGLTTLSYGFMATDLSSALPAALGGTDPAPAGRIRAGTPAFLRTARAMFVAGFATFSMLYCMQPLMPHLSHEFGLSAGVASGVVSVATGALALTLIPVSVLADRYGRTAIMNASIFLSALFTLLAAWTDSFGQLLLLRTLMGVAAAGLPAVAMAYLAEEMEPASLGGAIGLYIAGNALGGMCGRFFMALMTEWVSWRVGVGLLGALGLLAALEFWRCLPPSRFFSPGRLTPGAVLGALRGHFSDAGLPWLFAVAFLLMGAFVSLYNYLGYRLAQAPYGLSPGQIGLVFLLYVVGMWSSTWGGRMADRFGRRTVLWRMVLLTGAGLLLTLFGPLPLVMAGVGLFTFGFFASHAVASSWVGRRALKARGLASALYLTAYYLGSSLVGSATGPVWTHHGWSGMVGVLGAILALSLVAGLKLRRLAPLPSGG</sequence>
<comment type="caution">
    <text evidence="10">The sequence shown here is derived from an EMBL/GenBank/DDBJ whole genome shotgun (WGS) entry which is preliminary data.</text>
</comment>
<dbReference type="Gene3D" id="1.20.1250.20">
    <property type="entry name" value="MFS general substrate transporter like domains"/>
    <property type="match status" value="1"/>
</dbReference>
<feature type="transmembrane region" description="Helical" evidence="8">
    <location>
        <begin position="403"/>
        <end position="422"/>
    </location>
</feature>
<dbReference type="EMBL" id="SMDA01000001">
    <property type="protein sequence ID" value="TCW33933.1"/>
    <property type="molecule type" value="Genomic_DNA"/>
</dbReference>
<evidence type="ECO:0000256" key="6">
    <source>
        <dbReference type="ARBA" id="ARBA00022989"/>
    </source>
</evidence>
<evidence type="ECO:0000256" key="1">
    <source>
        <dbReference type="ARBA" id="ARBA00004651"/>
    </source>
</evidence>
<reference evidence="10 11" key="1">
    <citation type="submission" date="2019-03" db="EMBL/GenBank/DDBJ databases">
        <title>Genomic Encyclopedia of Type Strains, Phase IV (KMG-IV): sequencing the most valuable type-strain genomes for metagenomic binning, comparative biology and taxonomic classification.</title>
        <authorList>
            <person name="Goeker M."/>
        </authorList>
    </citation>
    <scope>NUCLEOTIDE SEQUENCE [LARGE SCALE GENOMIC DNA]</scope>
    <source>
        <strain evidence="10 11">DSM 18507</strain>
    </source>
</reference>
<feature type="transmembrane region" description="Helical" evidence="8">
    <location>
        <begin position="53"/>
        <end position="72"/>
    </location>
</feature>
<evidence type="ECO:0000313" key="11">
    <source>
        <dbReference type="Proteomes" id="UP000294801"/>
    </source>
</evidence>
<feature type="transmembrane region" description="Helical" evidence="8">
    <location>
        <begin position="175"/>
        <end position="196"/>
    </location>
</feature>
<evidence type="ECO:0000256" key="4">
    <source>
        <dbReference type="ARBA" id="ARBA00022475"/>
    </source>
</evidence>
<keyword evidence="4" id="KW-1003">Cell membrane</keyword>
<evidence type="ECO:0000256" key="8">
    <source>
        <dbReference type="SAM" id="Phobius"/>
    </source>
</evidence>
<dbReference type="Pfam" id="PF07690">
    <property type="entry name" value="MFS_1"/>
    <property type="match status" value="2"/>
</dbReference>
<dbReference type="PROSITE" id="PS50850">
    <property type="entry name" value="MFS"/>
    <property type="match status" value="1"/>
</dbReference>
<comment type="similarity">
    <text evidence="2">Belongs to the major facilitator superfamily.</text>
</comment>
<dbReference type="InterPro" id="IPR011701">
    <property type="entry name" value="MFS"/>
</dbReference>
<feature type="transmembrane region" description="Helical" evidence="8">
    <location>
        <begin position="286"/>
        <end position="307"/>
    </location>
</feature>
<dbReference type="InterPro" id="IPR020846">
    <property type="entry name" value="MFS_dom"/>
</dbReference>
<feature type="transmembrane region" description="Helical" evidence="8">
    <location>
        <begin position="202"/>
        <end position="221"/>
    </location>
</feature>
<feature type="transmembrane region" description="Helical" evidence="8">
    <location>
        <begin position="84"/>
        <end position="108"/>
    </location>
</feature>
<dbReference type="CDD" id="cd17324">
    <property type="entry name" value="MFS_NepI_like"/>
    <property type="match status" value="1"/>
</dbReference>
<protein>
    <submittedName>
        <fullName evidence="10">YNFM family putative membrane transporter</fullName>
    </submittedName>
</protein>
<keyword evidence="5 8" id="KW-0812">Transmembrane</keyword>
<feature type="transmembrane region" description="Helical" evidence="8">
    <location>
        <begin position="253"/>
        <end position="274"/>
    </location>
</feature>
<evidence type="ECO:0000313" key="10">
    <source>
        <dbReference type="EMBL" id="TCW33933.1"/>
    </source>
</evidence>
<organism evidence="10 11">
    <name type="scientific">Gulbenkiania mobilis</name>
    <dbReference type="NCBI Taxonomy" id="397457"/>
    <lineage>
        <taxon>Bacteria</taxon>
        <taxon>Pseudomonadati</taxon>
        <taxon>Pseudomonadota</taxon>
        <taxon>Betaproteobacteria</taxon>
        <taxon>Neisseriales</taxon>
        <taxon>Chromobacteriaceae</taxon>
        <taxon>Gulbenkiania</taxon>
    </lineage>
</organism>
<dbReference type="PANTHER" id="PTHR43271">
    <property type="entry name" value="BLL2771 PROTEIN"/>
    <property type="match status" value="1"/>
</dbReference>
<keyword evidence="11" id="KW-1185">Reference proteome</keyword>
<gene>
    <name evidence="10" type="ORF">EV669_101470</name>
</gene>
<comment type="subcellular location">
    <subcellularLocation>
        <location evidence="1">Cell membrane</location>
        <topology evidence="1">Multi-pass membrane protein</topology>
    </subcellularLocation>
</comment>
<evidence type="ECO:0000256" key="2">
    <source>
        <dbReference type="ARBA" id="ARBA00008335"/>
    </source>
</evidence>